<dbReference type="Gene3D" id="1.25.40.10">
    <property type="entry name" value="Tetratricopeptide repeat domain"/>
    <property type="match status" value="1"/>
</dbReference>
<dbReference type="EC" id="3.5.2.6" evidence="3 9"/>
<gene>
    <name evidence="10" type="ORF">DCO61_03095</name>
    <name evidence="11" type="ORF">LS64_007770</name>
</gene>
<sequence>MRITSKVFALLALFFGYIVANPYQSYQQSYAPGYNYRGGYSGSSYGGYGSNYGSYGNKGYGGNAYSGKGGASQYDLNADYDAAYARYKRGDLEGAMPIFARLCEENNNFIACLSAGILLGQMIANLEQDKRLSSKERKRIKEEMYYQMMAFYTKSCNGGNYDACNNLAFYQYSTREQRAKDKQEQQAQQEQNSRTMELYAQSCKAGNKEACQNLGLIYTDNLEDKNGQQNVNLSQAQNYYNKSCTMGDSVACFNLGVLRYNYAKTAADYAQAVYFFNQSCDNDYPEACLNLGIMYERGLTNDAKQDISDAMQFYNKGCILGNTNACTYLSKLANKQSKFK</sequence>
<evidence type="ECO:0000256" key="8">
    <source>
        <dbReference type="ARBA" id="ARBA00023251"/>
    </source>
</evidence>
<dbReference type="PANTHER" id="PTHR13891:SF1">
    <property type="entry name" value="CYTOCHROME C OXIDASE ASSEMBLY FACTOR 7"/>
    <property type="match status" value="1"/>
</dbReference>
<evidence type="ECO:0000256" key="9">
    <source>
        <dbReference type="RuleBase" id="RU366075"/>
    </source>
</evidence>
<keyword evidence="9" id="KW-0964">Secreted</keyword>
<comment type="function">
    <text evidence="9">Hydrolyzes 6-aminopenicillinic acid and 7-aminocephalosporanic acid (ACA) derivatives.</text>
</comment>
<feature type="signal peptide" evidence="9">
    <location>
        <begin position="1"/>
        <end position="20"/>
    </location>
</feature>
<evidence type="ECO:0000256" key="5">
    <source>
        <dbReference type="ARBA" id="ARBA00022801"/>
    </source>
</evidence>
<dbReference type="SMART" id="SM00671">
    <property type="entry name" value="SEL1"/>
    <property type="match status" value="3"/>
</dbReference>
<evidence type="ECO:0000313" key="12">
    <source>
        <dbReference type="Proteomes" id="UP000029714"/>
    </source>
</evidence>
<evidence type="ECO:0000313" key="10">
    <source>
        <dbReference type="EMBL" id="MWV69034.1"/>
    </source>
</evidence>
<comment type="subcellular location">
    <subcellularLocation>
        <location evidence="9">Secreted</location>
    </subcellularLocation>
</comment>
<keyword evidence="7" id="KW-1015">Disulfide bond</keyword>
<dbReference type="GO" id="GO:0046677">
    <property type="term" value="P:response to antibiotic"/>
    <property type="evidence" value="ECO:0007669"/>
    <property type="project" value="UniProtKB-KW"/>
</dbReference>
<dbReference type="Proteomes" id="UP000477070">
    <property type="component" value="Unassembled WGS sequence"/>
</dbReference>
<dbReference type="EMBL" id="QBIU01000001">
    <property type="protein sequence ID" value="MWV69034.1"/>
    <property type="molecule type" value="Genomic_DNA"/>
</dbReference>
<evidence type="ECO:0000256" key="6">
    <source>
        <dbReference type="ARBA" id="ARBA00022803"/>
    </source>
</evidence>
<keyword evidence="5 9" id="KW-0378">Hydrolase</keyword>
<evidence type="ECO:0000256" key="7">
    <source>
        <dbReference type="ARBA" id="ARBA00023157"/>
    </source>
</evidence>
<comment type="caution">
    <text evidence="11">The sequence shown here is derived from an EMBL/GenBank/DDBJ whole genome shotgun (WGS) entry which is preliminary data.</text>
</comment>
<keyword evidence="4" id="KW-0677">Repeat</keyword>
<dbReference type="Proteomes" id="UP000029714">
    <property type="component" value="Unassembled WGS sequence"/>
</dbReference>
<dbReference type="InterPro" id="IPR011990">
    <property type="entry name" value="TPR-like_helical_dom_sf"/>
</dbReference>
<name>A0A347VIC5_9HELI</name>
<proteinExistence type="inferred from homology"/>
<dbReference type="OrthoDB" id="5329337at2"/>
<reference evidence="11 12" key="1">
    <citation type="journal article" date="2014" name="Genome Announc.">
        <title>Draft genome sequences of eight enterohepatic helicobacter species isolated from both laboratory and wild rodents.</title>
        <authorList>
            <person name="Sheh A."/>
            <person name="Shen Z."/>
            <person name="Fox J.G."/>
        </authorList>
    </citation>
    <scope>NUCLEOTIDE SEQUENCE [LARGE SCALE GENOMIC DNA]</scope>
    <source>
        <strain evidence="11 12">MIT 97-6194</strain>
    </source>
</reference>
<protein>
    <recommendedName>
        <fullName evidence="3 9">Beta-lactamase</fullName>
        <ecNumber evidence="3 9">3.5.2.6</ecNumber>
    </recommendedName>
</protein>
<reference evidence="10 13" key="4">
    <citation type="submission" date="2019-12" db="EMBL/GenBank/DDBJ databases">
        <title>Multi-Generational Helicobacter saguini Isolates.</title>
        <authorList>
            <person name="Mannion A."/>
            <person name="Shen Z."/>
            <person name="Fox J.G."/>
        </authorList>
    </citation>
    <scope>NUCLEOTIDE SEQUENCE [LARGE SCALE GENOMIC DNA]</scope>
    <source>
        <strain evidence="10">16-048</strain>
        <strain evidence="13">16-048 (F4)</strain>
    </source>
</reference>
<evidence type="ECO:0000256" key="3">
    <source>
        <dbReference type="ARBA" id="ARBA00012865"/>
    </source>
</evidence>
<dbReference type="GO" id="GO:0008800">
    <property type="term" value="F:beta-lactamase activity"/>
    <property type="evidence" value="ECO:0007669"/>
    <property type="project" value="UniProtKB-UniRule"/>
</dbReference>
<dbReference type="GO" id="GO:0005576">
    <property type="term" value="C:extracellular region"/>
    <property type="evidence" value="ECO:0007669"/>
    <property type="project" value="UniProtKB-SubCell"/>
</dbReference>
<dbReference type="Pfam" id="PF08238">
    <property type="entry name" value="Sel1"/>
    <property type="match status" value="3"/>
</dbReference>
<comment type="similarity">
    <text evidence="2 9">Belongs to the hcp beta-lactamase family.</text>
</comment>
<evidence type="ECO:0000256" key="1">
    <source>
        <dbReference type="ARBA" id="ARBA00001526"/>
    </source>
</evidence>
<organism evidence="11 12">
    <name type="scientific">Helicobacter saguini</name>
    <dbReference type="NCBI Taxonomy" id="1548018"/>
    <lineage>
        <taxon>Bacteria</taxon>
        <taxon>Pseudomonadati</taxon>
        <taxon>Campylobacterota</taxon>
        <taxon>Epsilonproteobacteria</taxon>
        <taxon>Campylobacterales</taxon>
        <taxon>Helicobacteraceae</taxon>
        <taxon>Helicobacter</taxon>
    </lineage>
</organism>
<evidence type="ECO:0000313" key="13">
    <source>
        <dbReference type="Proteomes" id="UP000477070"/>
    </source>
</evidence>
<keyword evidence="9" id="KW-0732">Signal</keyword>
<dbReference type="PANTHER" id="PTHR13891">
    <property type="entry name" value="CYTOCHROME C OXIDASE ASSEMBLY FACTOR 7"/>
    <property type="match status" value="1"/>
</dbReference>
<comment type="catalytic activity">
    <reaction evidence="1 9">
        <text>a beta-lactam + H2O = a substituted beta-amino acid</text>
        <dbReference type="Rhea" id="RHEA:20401"/>
        <dbReference type="ChEBI" id="CHEBI:15377"/>
        <dbReference type="ChEBI" id="CHEBI:35627"/>
        <dbReference type="ChEBI" id="CHEBI:140347"/>
        <dbReference type="EC" id="3.5.2.6"/>
    </reaction>
</comment>
<evidence type="ECO:0000256" key="2">
    <source>
        <dbReference type="ARBA" id="ARBA00008486"/>
    </source>
</evidence>
<accession>A0A347VIC5</accession>
<dbReference type="RefSeq" id="WP_052062707.1">
    <property type="nucleotide sequence ID" value="NZ_JRMP02000011.1"/>
</dbReference>
<dbReference type="InterPro" id="IPR040239">
    <property type="entry name" value="HcpB-like"/>
</dbReference>
<keyword evidence="12" id="KW-1185">Reference proteome</keyword>
<feature type="chain" id="PRO_5033858066" description="Beta-lactamase" evidence="9">
    <location>
        <begin position="21"/>
        <end position="340"/>
    </location>
</feature>
<keyword evidence="8" id="KW-0046">Antibiotic resistance</keyword>
<keyword evidence="6" id="KW-0802">TPR repeat</keyword>
<reference evidence="11" key="3">
    <citation type="submission" date="2018-04" db="EMBL/GenBank/DDBJ databases">
        <authorList>
            <person name="Sheh A."/>
            <person name="Shen Z."/>
            <person name="Mannion A.J."/>
            <person name="Fox J.G."/>
        </authorList>
    </citation>
    <scope>NUCLEOTIDE SEQUENCE</scope>
    <source>
        <strain evidence="11">MIT 97-6194</strain>
    </source>
</reference>
<dbReference type="EMBL" id="JRMP02000011">
    <property type="protein sequence ID" value="TLD94041.1"/>
    <property type="molecule type" value="Genomic_DNA"/>
</dbReference>
<evidence type="ECO:0000313" key="11">
    <source>
        <dbReference type="EMBL" id="TLD94041.1"/>
    </source>
</evidence>
<dbReference type="AlphaFoldDB" id="A0A347VIC5"/>
<dbReference type="SUPFAM" id="SSF81901">
    <property type="entry name" value="HCP-like"/>
    <property type="match status" value="2"/>
</dbReference>
<dbReference type="InterPro" id="IPR006597">
    <property type="entry name" value="Sel1-like"/>
</dbReference>
<reference evidence="11 12" key="2">
    <citation type="journal article" date="2016" name="Infect. Immun.">
        <title>Helicobacter saguini, a Novel Helicobacter Isolated from Cotton-Top Tamarins with Ulcerative Colitis, Has Proinflammatory Properties and Induces Typhlocolitis and Dysplasia in Gnotobiotic IL-10-/- Mice.</title>
        <authorList>
            <person name="Shen Z."/>
            <person name="Mannion A."/>
            <person name="Whary M.T."/>
            <person name="Muthupalani S."/>
            <person name="Sheh A."/>
            <person name="Feng Y."/>
            <person name="Gong G."/>
            <person name="Vandamme P."/>
            <person name="Holcombe H.R."/>
            <person name="Paster B.J."/>
            <person name="Fox J.G."/>
        </authorList>
    </citation>
    <scope>NUCLEOTIDE SEQUENCE [LARGE SCALE GENOMIC DNA]</scope>
    <source>
        <strain evidence="11 12">MIT 97-6194</strain>
    </source>
</reference>
<evidence type="ECO:0000256" key="4">
    <source>
        <dbReference type="ARBA" id="ARBA00022737"/>
    </source>
</evidence>